<dbReference type="PROSITE" id="PS50885">
    <property type="entry name" value="HAMP"/>
    <property type="match status" value="1"/>
</dbReference>
<protein>
    <recommendedName>
        <fullName evidence="4">Adenylate cyclase</fullName>
        <ecNumber evidence="3">4.6.1.1</ecNumber>
    </recommendedName>
    <alternativeName>
        <fullName evidence="15">ATP pyrophosphate-lyase</fullName>
    </alternativeName>
    <alternativeName>
        <fullName evidence="16">Adenylyl cyclase</fullName>
    </alternativeName>
</protein>
<evidence type="ECO:0000256" key="18">
    <source>
        <dbReference type="RuleBase" id="RU000405"/>
    </source>
</evidence>
<dbReference type="GO" id="GO:0006171">
    <property type="term" value="P:cAMP biosynthetic process"/>
    <property type="evidence" value="ECO:0007669"/>
    <property type="project" value="UniProtKB-KW"/>
</dbReference>
<evidence type="ECO:0000256" key="4">
    <source>
        <dbReference type="ARBA" id="ARBA00021420"/>
    </source>
</evidence>
<evidence type="ECO:0000256" key="12">
    <source>
        <dbReference type="ARBA" id="ARBA00022998"/>
    </source>
</evidence>
<evidence type="ECO:0000313" key="23">
    <source>
        <dbReference type="Proteomes" id="UP001333818"/>
    </source>
</evidence>
<feature type="transmembrane region" description="Helical" evidence="19">
    <location>
        <begin position="291"/>
        <end position="314"/>
    </location>
</feature>
<dbReference type="PANTHER" id="PTHR11920">
    <property type="entry name" value="GUANYLYL CYCLASE"/>
    <property type="match status" value="1"/>
</dbReference>
<dbReference type="GO" id="GO:0005886">
    <property type="term" value="C:plasma membrane"/>
    <property type="evidence" value="ECO:0007669"/>
    <property type="project" value="UniProtKB-SubCell"/>
</dbReference>
<keyword evidence="10" id="KW-0460">Magnesium</keyword>
<evidence type="ECO:0000256" key="8">
    <source>
        <dbReference type="ARBA" id="ARBA00022741"/>
    </source>
</evidence>
<dbReference type="InterPro" id="IPR050401">
    <property type="entry name" value="Cyclic_nucleotide_synthase"/>
</dbReference>
<feature type="transmembrane region" description="Helical" evidence="19">
    <location>
        <begin position="21"/>
        <end position="43"/>
    </location>
</feature>
<comment type="subunit">
    <text evidence="17">Homodimer. Can also exist as monomer.</text>
</comment>
<dbReference type="SMART" id="SM00304">
    <property type="entry name" value="HAMP"/>
    <property type="match status" value="1"/>
</dbReference>
<evidence type="ECO:0000256" key="17">
    <source>
        <dbReference type="ARBA" id="ARBA00064436"/>
    </source>
</evidence>
<dbReference type="RefSeq" id="WP_330485914.1">
    <property type="nucleotide sequence ID" value="NZ_JAZBJZ010000136.1"/>
</dbReference>
<keyword evidence="6 19" id="KW-0812">Transmembrane</keyword>
<sequence>MAIWKNPFRSIRVSIANQLRYGLVLLVAVSLLSTGGILIYSSFRTQLKQSNRLQQARSQTAAEQINAYMDDLQRKLGYLARVRGLSSLPVETQQTLIEGLIRHNDAYEVVAIVNRQGEPVAVVSPYGEVKMGNLASSPLFIRAFKRSEDSVDTVSIDPKIQRLVTTIAVPIRNEKDEVDGVLLAKVNLRFLDFVLSQTEVGATGYTYAIDNRNVLIAKQRSANEPLALQDISDRPFIKALTDLDTDLQPVTVYRGLKDEEVLGAIAPVRSVGWAVIVELPTAEAYAPIRNLIWTMAGALTLATGVTVGVGFLFARRIVKPLQQLTAAAEQIRSGNLDTHVEIQAQNELGVLATTFNQMSSELSELYHSLEQKVAERTAELQHEKERSEQLLLNILPEAIANRLKLDPTSIADSFAEVSIIFADIVGFTDMSSRISPVDLVGVLNQIFSVFDRLADQHGLEKIKTIGDAYMVVGGLPTPRDDHAEAIADMALDMLKAIDDFNMNSNFPELSGNLSMRIGINTGAVVAGVIGVNKFIYDLWGDTVNIASRMESHGLAGNIQVTEATYLRLKDKYQLEERGAIAIKGRGEMLTFWLKGRKD</sequence>
<dbReference type="SUPFAM" id="SSF158472">
    <property type="entry name" value="HAMP domain-like"/>
    <property type="match status" value="1"/>
</dbReference>
<proteinExistence type="inferred from homology"/>
<comment type="caution">
    <text evidence="22">The sequence shown here is derived from an EMBL/GenBank/DDBJ whole genome shotgun (WGS) entry which is preliminary data.</text>
</comment>
<comment type="similarity">
    <text evidence="18">Belongs to the adenylyl cyclase class-4/guanylyl cyclase family.</text>
</comment>
<dbReference type="GO" id="GO:0001653">
    <property type="term" value="F:peptide receptor activity"/>
    <property type="evidence" value="ECO:0007669"/>
    <property type="project" value="TreeGrafter"/>
</dbReference>
<dbReference type="SMART" id="SM00044">
    <property type="entry name" value="CYCc"/>
    <property type="match status" value="1"/>
</dbReference>
<dbReference type="FunFam" id="3.30.70.1230:FF:000033">
    <property type="entry name" value="Adenylate cyclase"/>
    <property type="match status" value="1"/>
</dbReference>
<dbReference type="AlphaFoldDB" id="A0AAW9Q4M4"/>
<dbReference type="Pfam" id="PF00672">
    <property type="entry name" value="HAMP"/>
    <property type="match status" value="1"/>
</dbReference>
<dbReference type="Gene3D" id="3.30.70.1230">
    <property type="entry name" value="Nucleotide cyclase"/>
    <property type="match status" value="1"/>
</dbReference>
<dbReference type="InterPro" id="IPR029787">
    <property type="entry name" value="Nucleotide_cyclase"/>
</dbReference>
<dbReference type="Gene3D" id="3.30.450.20">
    <property type="entry name" value="PAS domain"/>
    <property type="match status" value="1"/>
</dbReference>
<keyword evidence="8" id="KW-0547">Nucleotide-binding</keyword>
<comment type="subcellular location">
    <subcellularLocation>
        <location evidence="2">Cell membrane</location>
        <topology evidence="2">Multi-pass membrane protein</topology>
    </subcellularLocation>
</comment>
<keyword evidence="9" id="KW-0067">ATP-binding</keyword>
<dbReference type="CDD" id="cd06225">
    <property type="entry name" value="HAMP"/>
    <property type="match status" value="1"/>
</dbReference>
<keyword evidence="14 18" id="KW-0456">Lyase</keyword>
<dbReference type="InterPro" id="IPR018297">
    <property type="entry name" value="A/G_cyclase_CS"/>
</dbReference>
<evidence type="ECO:0000256" key="13">
    <source>
        <dbReference type="ARBA" id="ARBA00023136"/>
    </source>
</evidence>
<evidence type="ECO:0000256" key="3">
    <source>
        <dbReference type="ARBA" id="ARBA00012201"/>
    </source>
</evidence>
<dbReference type="Gene3D" id="6.10.340.10">
    <property type="match status" value="1"/>
</dbReference>
<dbReference type="EMBL" id="JAZBJZ010000136">
    <property type="protein sequence ID" value="MEE3719478.1"/>
    <property type="molecule type" value="Genomic_DNA"/>
</dbReference>
<dbReference type="InterPro" id="IPR001054">
    <property type="entry name" value="A/G_cyclase"/>
</dbReference>
<keyword evidence="5" id="KW-1003">Cell membrane</keyword>
<evidence type="ECO:0000256" key="5">
    <source>
        <dbReference type="ARBA" id="ARBA00022475"/>
    </source>
</evidence>
<keyword evidence="23" id="KW-1185">Reference proteome</keyword>
<evidence type="ECO:0000256" key="9">
    <source>
        <dbReference type="ARBA" id="ARBA00022840"/>
    </source>
</evidence>
<accession>A0AAW9Q4M4</accession>
<dbReference type="EC" id="4.6.1.1" evidence="3"/>
<organism evidence="22 23">
    <name type="scientific">Tumidithrix elongata BACA0141</name>
    <dbReference type="NCBI Taxonomy" id="2716417"/>
    <lineage>
        <taxon>Bacteria</taxon>
        <taxon>Bacillati</taxon>
        <taxon>Cyanobacteriota</taxon>
        <taxon>Cyanophyceae</taxon>
        <taxon>Pseudanabaenales</taxon>
        <taxon>Pseudanabaenaceae</taxon>
        <taxon>Tumidithrix</taxon>
        <taxon>Tumidithrix elongata</taxon>
    </lineage>
</organism>
<evidence type="ECO:0000256" key="14">
    <source>
        <dbReference type="ARBA" id="ARBA00023239"/>
    </source>
</evidence>
<dbReference type="PROSITE" id="PS00452">
    <property type="entry name" value="GUANYLATE_CYCLASE_1"/>
    <property type="match status" value="1"/>
</dbReference>
<evidence type="ECO:0000256" key="15">
    <source>
        <dbReference type="ARBA" id="ARBA00032597"/>
    </source>
</evidence>
<reference evidence="22" key="1">
    <citation type="submission" date="2024-01" db="EMBL/GenBank/DDBJ databases">
        <title>Bank of Algae and Cyanobacteria of the Azores (BACA) strain genomes.</title>
        <authorList>
            <person name="Luz R."/>
            <person name="Cordeiro R."/>
            <person name="Fonseca A."/>
            <person name="Goncalves V."/>
        </authorList>
    </citation>
    <scope>NUCLEOTIDE SEQUENCE</scope>
    <source>
        <strain evidence="22">BACA0141</strain>
    </source>
</reference>
<evidence type="ECO:0000256" key="2">
    <source>
        <dbReference type="ARBA" id="ARBA00004651"/>
    </source>
</evidence>
<feature type="domain" description="Guanylate cyclase" evidence="20">
    <location>
        <begin position="418"/>
        <end position="550"/>
    </location>
</feature>
<dbReference type="InterPro" id="IPR003660">
    <property type="entry name" value="HAMP_dom"/>
</dbReference>
<dbReference type="Pfam" id="PF00211">
    <property type="entry name" value="Guanylate_cyc"/>
    <property type="match status" value="1"/>
</dbReference>
<evidence type="ECO:0000259" key="21">
    <source>
        <dbReference type="PROSITE" id="PS50885"/>
    </source>
</evidence>
<evidence type="ECO:0000256" key="7">
    <source>
        <dbReference type="ARBA" id="ARBA00022723"/>
    </source>
</evidence>
<dbReference type="CDD" id="cd07302">
    <property type="entry name" value="CHD"/>
    <property type="match status" value="1"/>
</dbReference>
<dbReference type="Pfam" id="PF02743">
    <property type="entry name" value="dCache_1"/>
    <property type="match status" value="1"/>
</dbReference>
<dbReference type="SUPFAM" id="SSF55073">
    <property type="entry name" value="Nucleotide cyclase"/>
    <property type="match status" value="1"/>
</dbReference>
<evidence type="ECO:0000256" key="11">
    <source>
        <dbReference type="ARBA" id="ARBA00022989"/>
    </source>
</evidence>
<comment type="catalytic activity">
    <reaction evidence="1">
        <text>ATP = 3',5'-cyclic AMP + diphosphate</text>
        <dbReference type="Rhea" id="RHEA:15389"/>
        <dbReference type="ChEBI" id="CHEBI:30616"/>
        <dbReference type="ChEBI" id="CHEBI:33019"/>
        <dbReference type="ChEBI" id="CHEBI:58165"/>
        <dbReference type="EC" id="4.6.1.1"/>
    </reaction>
</comment>
<evidence type="ECO:0000256" key="19">
    <source>
        <dbReference type="SAM" id="Phobius"/>
    </source>
</evidence>
<keyword evidence="12" id="KW-0115">cAMP biosynthesis</keyword>
<keyword evidence="13 19" id="KW-0472">Membrane</keyword>
<gene>
    <name evidence="22" type="ORF">V2H45_22290</name>
</gene>
<dbReference type="GO" id="GO:0004016">
    <property type="term" value="F:adenylate cyclase activity"/>
    <property type="evidence" value="ECO:0007669"/>
    <property type="project" value="UniProtKB-EC"/>
</dbReference>
<dbReference type="GO" id="GO:0035556">
    <property type="term" value="P:intracellular signal transduction"/>
    <property type="evidence" value="ECO:0007669"/>
    <property type="project" value="InterPro"/>
</dbReference>
<feature type="domain" description="HAMP" evidence="21">
    <location>
        <begin position="315"/>
        <end position="367"/>
    </location>
</feature>
<keyword evidence="7" id="KW-0479">Metal-binding</keyword>
<dbReference type="Proteomes" id="UP001333818">
    <property type="component" value="Unassembled WGS sequence"/>
</dbReference>
<name>A0AAW9Q4M4_9CYAN</name>
<evidence type="ECO:0000313" key="22">
    <source>
        <dbReference type="EMBL" id="MEE3719478.1"/>
    </source>
</evidence>
<evidence type="ECO:0000256" key="1">
    <source>
        <dbReference type="ARBA" id="ARBA00001593"/>
    </source>
</evidence>
<dbReference type="GO" id="GO:0046872">
    <property type="term" value="F:metal ion binding"/>
    <property type="evidence" value="ECO:0007669"/>
    <property type="project" value="UniProtKB-KW"/>
</dbReference>
<evidence type="ECO:0000259" key="20">
    <source>
        <dbReference type="PROSITE" id="PS50125"/>
    </source>
</evidence>
<dbReference type="GO" id="GO:0007168">
    <property type="term" value="P:receptor guanylyl cyclase signaling pathway"/>
    <property type="evidence" value="ECO:0007669"/>
    <property type="project" value="TreeGrafter"/>
</dbReference>
<evidence type="ECO:0000256" key="6">
    <source>
        <dbReference type="ARBA" id="ARBA00022692"/>
    </source>
</evidence>
<dbReference type="GO" id="GO:0004383">
    <property type="term" value="F:guanylate cyclase activity"/>
    <property type="evidence" value="ECO:0007669"/>
    <property type="project" value="TreeGrafter"/>
</dbReference>
<keyword evidence="11 19" id="KW-1133">Transmembrane helix</keyword>
<dbReference type="InterPro" id="IPR033479">
    <property type="entry name" value="dCache_1"/>
</dbReference>
<dbReference type="GO" id="GO:0005524">
    <property type="term" value="F:ATP binding"/>
    <property type="evidence" value="ECO:0007669"/>
    <property type="project" value="UniProtKB-KW"/>
</dbReference>
<dbReference type="PROSITE" id="PS50125">
    <property type="entry name" value="GUANYLATE_CYCLASE_2"/>
    <property type="match status" value="1"/>
</dbReference>
<evidence type="ECO:0000256" key="16">
    <source>
        <dbReference type="ARBA" id="ARBA00032637"/>
    </source>
</evidence>
<dbReference type="PANTHER" id="PTHR11920:SF335">
    <property type="entry name" value="GUANYLATE CYCLASE"/>
    <property type="match status" value="1"/>
</dbReference>
<evidence type="ECO:0000256" key="10">
    <source>
        <dbReference type="ARBA" id="ARBA00022842"/>
    </source>
</evidence>